<name>D7FMD6_ECTSI</name>
<proteinExistence type="predicted"/>
<keyword evidence="2" id="KW-1185">Reference proteome</keyword>
<gene>
    <name evidence="1" type="ORF">Esi_1675_0001</name>
</gene>
<reference evidence="1 2" key="1">
    <citation type="journal article" date="2010" name="Nature">
        <title>The Ectocarpus genome and the independent evolution of multicellularity in brown algae.</title>
        <authorList>
            <person name="Cock J.M."/>
            <person name="Sterck L."/>
            <person name="Rouze P."/>
            <person name="Scornet D."/>
            <person name="Allen A.E."/>
            <person name="Amoutzias G."/>
            <person name="Anthouard V."/>
            <person name="Artiguenave F."/>
            <person name="Aury J.M."/>
            <person name="Badger J.H."/>
            <person name="Beszteri B."/>
            <person name="Billiau K."/>
            <person name="Bonnet E."/>
            <person name="Bothwell J.H."/>
            <person name="Bowler C."/>
            <person name="Boyen C."/>
            <person name="Brownlee C."/>
            <person name="Carrano C.J."/>
            <person name="Charrier B."/>
            <person name="Cho G.Y."/>
            <person name="Coelho S.M."/>
            <person name="Collen J."/>
            <person name="Corre E."/>
            <person name="Da Silva C."/>
            <person name="Delage L."/>
            <person name="Delaroque N."/>
            <person name="Dittami S.M."/>
            <person name="Doulbeau S."/>
            <person name="Elias M."/>
            <person name="Farnham G."/>
            <person name="Gachon C.M."/>
            <person name="Gschloessl B."/>
            <person name="Heesch S."/>
            <person name="Jabbari K."/>
            <person name="Jubin C."/>
            <person name="Kawai H."/>
            <person name="Kimura K."/>
            <person name="Kloareg B."/>
            <person name="Kupper F.C."/>
            <person name="Lang D."/>
            <person name="Le Bail A."/>
            <person name="Leblanc C."/>
            <person name="Lerouge P."/>
            <person name="Lohr M."/>
            <person name="Lopez P.J."/>
            <person name="Martens C."/>
            <person name="Maumus F."/>
            <person name="Michel G."/>
            <person name="Miranda-Saavedra D."/>
            <person name="Morales J."/>
            <person name="Moreau H."/>
            <person name="Motomura T."/>
            <person name="Nagasato C."/>
            <person name="Napoli C.A."/>
            <person name="Nelson D.R."/>
            <person name="Nyvall-Collen P."/>
            <person name="Peters A.F."/>
            <person name="Pommier C."/>
            <person name="Potin P."/>
            <person name="Poulain J."/>
            <person name="Quesneville H."/>
            <person name="Read B."/>
            <person name="Rensing S.A."/>
            <person name="Ritter A."/>
            <person name="Rousvoal S."/>
            <person name="Samanta M."/>
            <person name="Samson G."/>
            <person name="Schroeder D.C."/>
            <person name="Segurens B."/>
            <person name="Strittmatter M."/>
            <person name="Tonon T."/>
            <person name="Tregear J.W."/>
            <person name="Valentin K."/>
            <person name="von Dassow P."/>
            <person name="Yamagishi T."/>
            <person name="Van de Peer Y."/>
            <person name="Wincker P."/>
        </authorList>
    </citation>
    <scope>NUCLEOTIDE SEQUENCE [LARGE SCALE GENOMIC DNA]</scope>
    <source>
        <strain evidence="2">Ec32 / CCAP1310/4</strain>
    </source>
</reference>
<accession>D7FMD6</accession>
<evidence type="ECO:0000313" key="1">
    <source>
        <dbReference type="EMBL" id="CBJ34245.1"/>
    </source>
</evidence>
<organism evidence="1 2">
    <name type="scientific">Ectocarpus siliculosus</name>
    <name type="common">Brown alga</name>
    <name type="synonym">Conferva siliculosa</name>
    <dbReference type="NCBI Taxonomy" id="2880"/>
    <lineage>
        <taxon>Eukaryota</taxon>
        <taxon>Sar</taxon>
        <taxon>Stramenopiles</taxon>
        <taxon>Ochrophyta</taxon>
        <taxon>PX clade</taxon>
        <taxon>Phaeophyceae</taxon>
        <taxon>Ectocarpales</taxon>
        <taxon>Ectocarpaceae</taxon>
        <taxon>Ectocarpus</taxon>
    </lineage>
</organism>
<evidence type="ECO:0000313" key="2">
    <source>
        <dbReference type="Proteomes" id="UP000002630"/>
    </source>
</evidence>
<dbReference type="EMBL" id="FN649760">
    <property type="protein sequence ID" value="CBJ34245.1"/>
    <property type="molecule type" value="Genomic_DNA"/>
</dbReference>
<dbReference type="InParanoid" id="D7FMD6"/>
<dbReference type="Proteomes" id="UP000002630">
    <property type="component" value="Unassembled WGS sequence"/>
</dbReference>
<sequence>MLWAGIVVFGNERVVRLYRKASNATLSSLRGDSTTSRCQSVCMFCASFFAITFRSALLKAFVASDLSVFCSVMRGVMFSH</sequence>
<protein>
    <submittedName>
        <fullName evidence="1">Uncharacterized protein</fullName>
    </submittedName>
</protein>
<dbReference type="AlphaFoldDB" id="D7FMD6"/>